<feature type="domain" description="Response regulatory" evidence="3">
    <location>
        <begin position="6"/>
        <end position="122"/>
    </location>
</feature>
<protein>
    <submittedName>
        <fullName evidence="4">PAS/PAC sensor hybrid histidine kinase</fullName>
    </submittedName>
</protein>
<comment type="caution">
    <text evidence="4">The sequence shown here is derived from an EMBL/GenBank/DDBJ whole genome shotgun (WGS) entry which is preliminary data.</text>
</comment>
<dbReference type="EMBL" id="LBVV01000003">
    <property type="protein sequence ID" value="KKQ95154.1"/>
    <property type="molecule type" value="Genomic_DNA"/>
</dbReference>
<dbReference type="Pfam" id="PF00072">
    <property type="entry name" value="Response_reg"/>
    <property type="match status" value="1"/>
</dbReference>
<dbReference type="PANTHER" id="PTHR44591">
    <property type="entry name" value="STRESS RESPONSE REGULATOR PROTEIN 1"/>
    <property type="match status" value="1"/>
</dbReference>
<keyword evidence="4" id="KW-0808">Transferase</keyword>
<dbReference type="SUPFAM" id="SSF52172">
    <property type="entry name" value="CheY-like"/>
    <property type="match status" value="1"/>
</dbReference>
<gene>
    <name evidence="4" type="ORF">UT18_C0003G0013</name>
</gene>
<sequence>MSKKGKVLVVDDDAGLCQLYKLTLEQEGYEVFTANQGEEGLSRAVELKPELILLDIMMPMIHGLNVLDILKATPETKDIKIIVLSALSDEDTMNKAKEFGASDYIVKSQATMAEVMERIAGILEKK</sequence>
<evidence type="ECO:0000256" key="2">
    <source>
        <dbReference type="PROSITE-ProRule" id="PRU00169"/>
    </source>
</evidence>
<dbReference type="InterPro" id="IPR011006">
    <property type="entry name" value="CheY-like_superfamily"/>
</dbReference>
<dbReference type="PROSITE" id="PS50110">
    <property type="entry name" value="RESPONSE_REGULATORY"/>
    <property type="match status" value="1"/>
</dbReference>
<proteinExistence type="predicted"/>
<dbReference type="AlphaFoldDB" id="A0A0G0PAK9"/>
<accession>A0A0G0PAK9</accession>
<evidence type="ECO:0000259" key="3">
    <source>
        <dbReference type="PROSITE" id="PS50110"/>
    </source>
</evidence>
<dbReference type="PANTHER" id="PTHR44591:SF3">
    <property type="entry name" value="RESPONSE REGULATORY DOMAIN-CONTAINING PROTEIN"/>
    <property type="match status" value="1"/>
</dbReference>
<evidence type="ECO:0000313" key="4">
    <source>
        <dbReference type="EMBL" id="KKQ95154.1"/>
    </source>
</evidence>
<keyword evidence="4" id="KW-0418">Kinase</keyword>
<evidence type="ECO:0000313" key="5">
    <source>
        <dbReference type="Proteomes" id="UP000034207"/>
    </source>
</evidence>
<dbReference type="GO" id="GO:0016301">
    <property type="term" value="F:kinase activity"/>
    <property type="evidence" value="ECO:0007669"/>
    <property type="project" value="UniProtKB-KW"/>
</dbReference>
<dbReference type="InterPro" id="IPR001789">
    <property type="entry name" value="Sig_transdc_resp-reg_receiver"/>
</dbReference>
<dbReference type="Gene3D" id="3.40.50.2300">
    <property type="match status" value="1"/>
</dbReference>
<dbReference type="STRING" id="1618345.UT18_C0003G0013"/>
<organism evidence="4 5">
    <name type="scientific">candidate division CPR2 bacterium GW2011_GWC2_39_10</name>
    <dbReference type="NCBI Taxonomy" id="1618345"/>
    <lineage>
        <taxon>Bacteria</taxon>
        <taxon>Bacteria division CPR2</taxon>
    </lineage>
</organism>
<evidence type="ECO:0000256" key="1">
    <source>
        <dbReference type="ARBA" id="ARBA00022553"/>
    </source>
</evidence>
<dbReference type="SMART" id="SM00448">
    <property type="entry name" value="REC"/>
    <property type="match status" value="1"/>
</dbReference>
<feature type="modified residue" description="4-aspartylphosphate" evidence="2">
    <location>
        <position position="55"/>
    </location>
</feature>
<dbReference type="InterPro" id="IPR050595">
    <property type="entry name" value="Bact_response_regulator"/>
</dbReference>
<dbReference type="Proteomes" id="UP000034207">
    <property type="component" value="Unassembled WGS sequence"/>
</dbReference>
<name>A0A0G0PAK9_UNCC2</name>
<dbReference type="GO" id="GO:0000160">
    <property type="term" value="P:phosphorelay signal transduction system"/>
    <property type="evidence" value="ECO:0007669"/>
    <property type="project" value="InterPro"/>
</dbReference>
<reference evidence="4 5" key="1">
    <citation type="journal article" date="2015" name="Nature">
        <title>rRNA introns, odd ribosomes, and small enigmatic genomes across a large radiation of phyla.</title>
        <authorList>
            <person name="Brown C.T."/>
            <person name="Hug L.A."/>
            <person name="Thomas B.C."/>
            <person name="Sharon I."/>
            <person name="Castelle C.J."/>
            <person name="Singh A."/>
            <person name="Wilkins M.J."/>
            <person name="Williams K.H."/>
            <person name="Banfield J.F."/>
        </authorList>
    </citation>
    <scope>NUCLEOTIDE SEQUENCE [LARGE SCALE GENOMIC DNA]</scope>
</reference>
<keyword evidence="1 2" id="KW-0597">Phosphoprotein</keyword>